<evidence type="ECO:0000313" key="1">
    <source>
        <dbReference type="EMBL" id="TVP39428.1"/>
    </source>
</evidence>
<comment type="caution">
    <text evidence="1">The sequence shown here is derived from an EMBL/GenBank/DDBJ whole genome shotgun (WGS) entry which is preliminary data.</text>
</comment>
<protein>
    <submittedName>
        <fullName evidence="1">Uncharacterized protein</fullName>
    </submittedName>
</protein>
<dbReference type="EMBL" id="VOAH01000015">
    <property type="protein sequence ID" value="TVP39428.1"/>
    <property type="molecule type" value="Genomic_DNA"/>
</dbReference>
<accession>A0A557SS62</accession>
<dbReference type="Proteomes" id="UP000315289">
    <property type="component" value="Unassembled WGS sequence"/>
</dbReference>
<gene>
    <name evidence="1" type="ORF">NARC_150022</name>
</gene>
<name>A0A557SS62_9ARCH</name>
<organism evidence="1 2">
    <name type="scientific">Candidatus Nitrosocosmicus arcticus</name>
    <dbReference type="NCBI Taxonomy" id="2035267"/>
    <lineage>
        <taxon>Archaea</taxon>
        <taxon>Nitrososphaerota</taxon>
        <taxon>Nitrososphaeria</taxon>
        <taxon>Nitrososphaerales</taxon>
        <taxon>Nitrososphaeraceae</taxon>
        <taxon>Candidatus Nitrosocosmicus</taxon>
    </lineage>
</organism>
<evidence type="ECO:0000313" key="2">
    <source>
        <dbReference type="Proteomes" id="UP000315289"/>
    </source>
</evidence>
<keyword evidence="2" id="KW-1185">Reference proteome</keyword>
<proteinExistence type="predicted"/>
<sequence length="165" mass="19114">MQNSNRRGLIHYFIILKLCDDRPEELYTANVISKRPIVILMISRELNILLKNYKTHCILHRGLNFFLFKINLNTLIFQIPCITRNIIPLLENIANFKNLFERVIYVNCVLLAMSNNINILDNIKKYVILADQPSVGIVRGLPSVTLEILLKKFSKLLFFLGVGNK</sequence>
<reference evidence="1 2" key="1">
    <citation type="journal article" date="2019" name="Front. Microbiol.">
        <title>Ammonia Oxidation by the Arctic Terrestrial Thaumarchaeote Candidatus Nitrosocosmicus arcticus Is Stimulated by Increasing Temperatures.</title>
        <authorList>
            <person name="Alves R.J.E."/>
            <person name="Kerou M."/>
            <person name="Zappe A."/>
            <person name="Bittner R."/>
            <person name="Abby S.S."/>
            <person name="Schmidt H.A."/>
            <person name="Pfeifer K."/>
            <person name="Schleper C."/>
        </authorList>
    </citation>
    <scope>NUCLEOTIDE SEQUENCE [LARGE SCALE GENOMIC DNA]</scope>
    <source>
        <strain evidence="1 2">Kfb</strain>
    </source>
</reference>
<dbReference type="AlphaFoldDB" id="A0A557SS62"/>